<reference evidence="1" key="2">
    <citation type="submission" date="2019-01" db="UniProtKB">
        <authorList>
            <consortium name="EnsemblPlants"/>
        </authorList>
    </citation>
    <scope>IDENTIFICATION</scope>
    <source>
        <strain evidence="1">cv. Heinz 1706</strain>
    </source>
</reference>
<name>A0A3Q7FHH1_SOLLC</name>
<dbReference type="Proteomes" id="UP000004994">
    <property type="component" value="Chromosome 2"/>
</dbReference>
<keyword evidence="2" id="KW-1185">Reference proteome</keyword>
<sequence>DHPSPEARCILGWPLCLTQVALSSPKLKLQQILQLFYALQLPPLAMLEKFSTPLFRIKWSCTN</sequence>
<protein>
    <submittedName>
        <fullName evidence="1">Uncharacterized protein</fullName>
    </submittedName>
</protein>
<evidence type="ECO:0000313" key="1">
    <source>
        <dbReference type="EnsemblPlants" id="Solyc02g031760.2.1.1"/>
    </source>
</evidence>
<organism evidence="1">
    <name type="scientific">Solanum lycopersicum</name>
    <name type="common">Tomato</name>
    <name type="synonym">Lycopersicon esculentum</name>
    <dbReference type="NCBI Taxonomy" id="4081"/>
    <lineage>
        <taxon>Eukaryota</taxon>
        <taxon>Viridiplantae</taxon>
        <taxon>Streptophyta</taxon>
        <taxon>Embryophyta</taxon>
        <taxon>Tracheophyta</taxon>
        <taxon>Spermatophyta</taxon>
        <taxon>Magnoliopsida</taxon>
        <taxon>eudicotyledons</taxon>
        <taxon>Gunneridae</taxon>
        <taxon>Pentapetalae</taxon>
        <taxon>asterids</taxon>
        <taxon>lamiids</taxon>
        <taxon>Solanales</taxon>
        <taxon>Solanaceae</taxon>
        <taxon>Solanoideae</taxon>
        <taxon>Solaneae</taxon>
        <taxon>Solanum</taxon>
        <taxon>Solanum subgen. Lycopersicon</taxon>
    </lineage>
</organism>
<proteinExistence type="predicted"/>
<dbReference type="InParanoid" id="A0A3Q7FHH1"/>
<dbReference type="PaxDb" id="4081-Solyc02g031760.1.1"/>
<accession>A0A3Q7FHH1</accession>
<dbReference type="EnsemblPlants" id="Solyc02g031760.2.1">
    <property type="protein sequence ID" value="Solyc02g031760.2.1.1"/>
    <property type="gene ID" value="Solyc02g031760.2"/>
</dbReference>
<reference evidence="1" key="1">
    <citation type="journal article" date="2012" name="Nature">
        <title>The tomato genome sequence provides insights into fleshy fruit evolution.</title>
        <authorList>
            <consortium name="Tomato Genome Consortium"/>
        </authorList>
    </citation>
    <scope>NUCLEOTIDE SEQUENCE [LARGE SCALE GENOMIC DNA]</scope>
    <source>
        <strain evidence="1">cv. Heinz 1706</strain>
    </source>
</reference>
<evidence type="ECO:0000313" key="2">
    <source>
        <dbReference type="Proteomes" id="UP000004994"/>
    </source>
</evidence>
<dbReference type="AlphaFoldDB" id="A0A3Q7FHH1"/>
<dbReference type="Gramene" id="Solyc02g031760.2.1">
    <property type="protein sequence ID" value="Solyc02g031760.2.1.1"/>
    <property type="gene ID" value="Solyc02g031760.2"/>
</dbReference>